<dbReference type="EMBL" id="BKCP01004002">
    <property type="protein sequence ID" value="GER29580.1"/>
    <property type="molecule type" value="Genomic_DNA"/>
</dbReference>
<reference evidence="3" key="1">
    <citation type="journal article" date="2019" name="Curr. Biol.">
        <title>Genome Sequence of Striga asiatica Provides Insight into the Evolution of Plant Parasitism.</title>
        <authorList>
            <person name="Yoshida S."/>
            <person name="Kim S."/>
            <person name="Wafula E.K."/>
            <person name="Tanskanen J."/>
            <person name="Kim Y.M."/>
            <person name="Honaas L."/>
            <person name="Yang Z."/>
            <person name="Spallek T."/>
            <person name="Conn C.E."/>
            <person name="Ichihashi Y."/>
            <person name="Cheong K."/>
            <person name="Cui S."/>
            <person name="Der J.P."/>
            <person name="Gundlach H."/>
            <person name="Jiao Y."/>
            <person name="Hori C."/>
            <person name="Ishida J.K."/>
            <person name="Kasahara H."/>
            <person name="Kiba T."/>
            <person name="Kim M.S."/>
            <person name="Koo N."/>
            <person name="Laohavisit A."/>
            <person name="Lee Y.H."/>
            <person name="Lumba S."/>
            <person name="McCourt P."/>
            <person name="Mortimer J.C."/>
            <person name="Mutuku J.M."/>
            <person name="Nomura T."/>
            <person name="Sasaki-Sekimoto Y."/>
            <person name="Seto Y."/>
            <person name="Wang Y."/>
            <person name="Wakatake T."/>
            <person name="Sakakibara H."/>
            <person name="Demura T."/>
            <person name="Yamaguchi S."/>
            <person name="Yoneyama K."/>
            <person name="Manabe R.I."/>
            <person name="Nelson D.C."/>
            <person name="Schulman A.H."/>
            <person name="Timko M.P."/>
            <person name="dePamphilis C.W."/>
            <person name="Choi D."/>
            <person name="Shirasu K."/>
        </authorList>
    </citation>
    <scope>NUCLEOTIDE SEQUENCE [LARGE SCALE GENOMIC DNA]</scope>
    <source>
        <strain evidence="3">cv. UVA1</strain>
    </source>
</reference>
<evidence type="ECO:0000259" key="1">
    <source>
        <dbReference type="Pfam" id="PF07734"/>
    </source>
</evidence>
<dbReference type="PANTHER" id="PTHR35546:SF134">
    <property type="entry name" value="F-BOX ASSOCIATED DOMAIN-CONTAINING PROTEIN"/>
    <property type="match status" value="1"/>
</dbReference>
<sequence length="271" mass="30984">MPPDKGPHSIKKSFKAVASSHQQSKLLYPAQSHSQSAAGLFLQCLPYVARLRIEYVPFTGLESIKLQLRKLKFIKDPSGIRIRHSCNGLLLCSSFRARDSNRKYYVHNPTTNKFVLLPKLDSASICGMSLAFDQIKSPHYKVICVRSVSITGYKHCQLEVYSSETGSWRNHGQTPQVRVSLKNGVCWNEAIHWTSNGTGNDSLYFNVDNQLFGKMPIPPTGWDHVNNNNYFGESFGHLHYVKGIGRIFQFNVYEMRTDYSEWFVRSIFRLL</sequence>
<gene>
    <name evidence="2" type="ORF">STAS_05452</name>
</gene>
<protein>
    <submittedName>
        <fullName evidence="2">F-box family protein</fullName>
    </submittedName>
</protein>
<name>A0A5A7PA31_STRAF</name>
<accession>A0A5A7PA31</accession>
<comment type="caution">
    <text evidence="2">The sequence shown here is derived from an EMBL/GenBank/DDBJ whole genome shotgun (WGS) entry which is preliminary data.</text>
</comment>
<dbReference type="PANTHER" id="PTHR35546">
    <property type="entry name" value="F-BOX PROTEIN INTERACTION DOMAIN PROTEIN-RELATED"/>
    <property type="match status" value="1"/>
</dbReference>
<evidence type="ECO:0000313" key="3">
    <source>
        <dbReference type="Proteomes" id="UP000325081"/>
    </source>
</evidence>
<dbReference type="Proteomes" id="UP000325081">
    <property type="component" value="Unassembled WGS sequence"/>
</dbReference>
<dbReference type="InterPro" id="IPR055290">
    <property type="entry name" value="At3g26010-like"/>
</dbReference>
<dbReference type="OrthoDB" id="605328at2759"/>
<dbReference type="AlphaFoldDB" id="A0A5A7PA31"/>
<feature type="domain" description="F-box associated beta-propeller type 1" evidence="1">
    <location>
        <begin position="79"/>
        <end position="222"/>
    </location>
</feature>
<keyword evidence="3" id="KW-1185">Reference proteome</keyword>
<evidence type="ECO:0000313" key="2">
    <source>
        <dbReference type="EMBL" id="GER29580.1"/>
    </source>
</evidence>
<organism evidence="2 3">
    <name type="scientific">Striga asiatica</name>
    <name type="common">Asiatic witchweed</name>
    <name type="synonym">Buchnera asiatica</name>
    <dbReference type="NCBI Taxonomy" id="4170"/>
    <lineage>
        <taxon>Eukaryota</taxon>
        <taxon>Viridiplantae</taxon>
        <taxon>Streptophyta</taxon>
        <taxon>Embryophyta</taxon>
        <taxon>Tracheophyta</taxon>
        <taxon>Spermatophyta</taxon>
        <taxon>Magnoliopsida</taxon>
        <taxon>eudicotyledons</taxon>
        <taxon>Gunneridae</taxon>
        <taxon>Pentapetalae</taxon>
        <taxon>asterids</taxon>
        <taxon>lamiids</taxon>
        <taxon>Lamiales</taxon>
        <taxon>Orobanchaceae</taxon>
        <taxon>Buchnereae</taxon>
        <taxon>Striga</taxon>
    </lineage>
</organism>
<dbReference type="Pfam" id="PF07734">
    <property type="entry name" value="FBA_1"/>
    <property type="match status" value="1"/>
</dbReference>
<dbReference type="NCBIfam" id="TIGR01640">
    <property type="entry name" value="F_box_assoc_1"/>
    <property type="match status" value="1"/>
</dbReference>
<proteinExistence type="predicted"/>
<dbReference type="InterPro" id="IPR006527">
    <property type="entry name" value="F-box-assoc_dom_typ1"/>
</dbReference>
<dbReference type="InterPro" id="IPR017451">
    <property type="entry name" value="F-box-assoc_interact_dom"/>
</dbReference>